<sequence>MSGTHATNLPSDNSSPSTLPPTDYPSTPSFTPTSRFLTAVSSFHVIHTRDPSHPSSLSYHTALEAFVRNLSSRSTDERVNKGPGEALLLAANCQHVRRWEKPRSSYPEGLSGYKSWRTALNRFHASIACSVLEQSGYSSDSSADAALIQRVEDLLMKKGLARPPLPEKDDELRDPELQLFEDAICLTFLQTEFTSFASSFQQSPNLSLDAPSSYDRRAKLVRIVAKTWAKMTHNGRQVAVEQLVGGLSEELRGVVLDAVNQEGEKNAL</sequence>
<comment type="caution">
    <text evidence="2">The sequence shown here is derived from an EMBL/GenBank/DDBJ whole genome shotgun (WGS) entry which is preliminary data.</text>
</comment>
<evidence type="ECO:0000256" key="1">
    <source>
        <dbReference type="SAM" id="MobiDB-lite"/>
    </source>
</evidence>
<dbReference type="GO" id="GO:0004812">
    <property type="term" value="F:aminoacyl-tRNA ligase activity"/>
    <property type="evidence" value="ECO:0007669"/>
    <property type="project" value="UniProtKB-KW"/>
</dbReference>
<gene>
    <name evidence="2" type="ORF">Rt10032_c24g6687</name>
</gene>
<reference evidence="2 3" key="1">
    <citation type="submission" date="2019-07" db="EMBL/GenBank/DDBJ databases">
        <title>Rhodotorula toruloides NBRC10032 genome sequencing.</title>
        <authorList>
            <person name="Shida Y."/>
            <person name="Takaku H."/>
            <person name="Ogasawara W."/>
            <person name="Mori K."/>
        </authorList>
    </citation>
    <scope>NUCLEOTIDE SEQUENCE [LARGE SCALE GENOMIC DNA]</scope>
    <source>
        <strain evidence="2 3">NBRC10032</strain>
    </source>
</reference>
<dbReference type="InterPro" id="IPR025255">
    <property type="entry name" value="DUF4202"/>
</dbReference>
<evidence type="ECO:0000313" key="3">
    <source>
        <dbReference type="Proteomes" id="UP000321518"/>
    </source>
</evidence>
<keyword evidence="2" id="KW-0030">Aminoacyl-tRNA synthetase</keyword>
<name>A0A511KQM0_RHOTO</name>
<evidence type="ECO:0000313" key="2">
    <source>
        <dbReference type="EMBL" id="GEM12670.1"/>
    </source>
</evidence>
<accession>A0A511KQM0</accession>
<dbReference type="AlphaFoldDB" id="A0A511KQM0"/>
<proteinExistence type="predicted"/>
<feature type="region of interest" description="Disordered" evidence="1">
    <location>
        <begin position="1"/>
        <end position="30"/>
    </location>
</feature>
<feature type="compositionally biased region" description="Polar residues" evidence="1">
    <location>
        <begin position="1"/>
        <end position="17"/>
    </location>
</feature>
<keyword evidence="2" id="KW-0436">Ligase</keyword>
<dbReference type="Proteomes" id="UP000321518">
    <property type="component" value="Unassembled WGS sequence"/>
</dbReference>
<dbReference type="PANTHER" id="PTHR41729:SF1">
    <property type="entry name" value="GLUTAMYL-TRNA SYNTHETASE"/>
    <property type="match status" value="1"/>
</dbReference>
<dbReference type="PANTHER" id="PTHR41729">
    <property type="entry name" value="GLUTAMYL-TRNA SYNTHETASE"/>
    <property type="match status" value="1"/>
</dbReference>
<dbReference type="EMBL" id="BJWK01000024">
    <property type="protein sequence ID" value="GEM12670.1"/>
    <property type="molecule type" value="Genomic_DNA"/>
</dbReference>
<protein>
    <submittedName>
        <fullName evidence="2">Glutamyl-tRNA synthetase</fullName>
    </submittedName>
</protein>
<organism evidence="2 3">
    <name type="scientific">Rhodotorula toruloides</name>
    <name type="common">Yeast</name>
    <name type="synonym">Rhodosporidium toruloides</name>
    <dbReference type="NCBI Taxonomy" id="5286"/>
    <lineage>
        <taxon>Eukaryota</taxon>
        <taxon>Fungi</taxon>
        <taxon>Dikarya</taxon>
        <taxon>Basidiomycota</taxon>
        <taxon>Pucciniomycotina</taxon>
        <taxon>Microbotryomycetes</taxon>
        <taxon>Sporidiobolales</taxon>
        <taxon>Sporidiobolaceae</taxon>
        <taxon>Rhodotorula</taxon>
    </lineage>
</organism>
<dbReference type="OrthoDB" id="417697at2759"/>
<dbReference type="Pfam" id="PF13875">
    <property type="entry name" value="DUF4202"/>
    <property type="match status" value="1"/>
</dbReference>